<dbReference type="AlphaFoldDB" id="A0A2D1TVU9"/>
<dbReference type="RefSeq" id="WP_099431612.1">
    <property type="nucleotide sequence ID" value="NZ_CP024160.1"/>
</dbReference>
<name>A0A2D1TVU9_9ACTN</name>
<accession>A0A2D1TVU9</accession>
<gene>
    <name evidence="1" type="ORF">CSV91_02115</name>
</gene>
<dbReference type="KEGG" id="caer:CSV91_02115"/>
<evidence type="ECO:0000313" key="2">
    <source>
        <dbReference type="Proteomes" id="UP000225608"/>
    </source>
</evidence>
<reference evidence="1 2" key="1">
    <citation type="submission" date="2017-10" db="EMBL/GenBank/DDBJ databases">
        <title>Complete genome sequence of Collinsella aerofaciens isolated from the gut of a healthy adult Indian.</title>
        <authorList>
            <person name="Bag S."/>
            <person name="Ghosh T.S."/>
            <person name="Das B."/>
        </authorList>
    </citation>
    <scope>NUCLEOTIDE SEQUENCE [LARGE SCALE GENOMIC DNA]</scope>
    <source>
        <strain evidence="2">indica</strain>
    </source>
</reference>
<dbReference type="Proteomes" id="UP000225608">
    <property type="component" value="Chromosome"/>
</dbReference>
<proteinExistence type="predicted"/>
<sequence>MLSTAEPLTKALDTLFRRKTVNVAAFANGDGPVSEISLGYFSSDHVKKHPEKSNNGFAVEHVVLMARALADEIADYRAAAGWRGLDEAPFEGYAYGVDDFYSVSFLHPCQDKGRGSL</sequence>
<protein>
    <submittedName>
        <fullName evidence="1">Uncharacterized protein</fullName>
    </submittedName>
</protein>
<dbReference type="EMBL" id="CP024160">
    <property type="protein sequence ID" value="ATP53436.1"/>
    <property type="molecule type" value="Genomic_DNA"/>
</dbReference>
<evidence type="ECO:0000313" key="1">
    <source>
        <dbReference type="EMBL" id="ATP53436.1"/>
    </source>
</evidence>
<organism evidence="1 2">
    <name type="scientific">Collinsella aerofaciens</name>
    <dbReference type="NCBI Taxonomy" id="74426"/>
    <lineage>
        <taxon>Bacteria</taxon>
        <taxon>Bacillati</taxon>
        <taxon>Actinomycetota</taxon>
        <taxon>Coriobacteriia</taxon>
        <taxon>Coriobacteriales</taxon>
        <taxon>Coriobacteriaceae</taxon>
        <taxon>Collinsella</taxon>
    </lineage>
</organism>